<reference evidence="2" key="4">
    <citation type="journal article" date="2001" name="Nature">
        <title>Functional annotation of a full-length mouse cDNA collection.</title>
        <authorList>
            <consortium name="The RIKEN Genome Exploration Research Group Phase II Team and the FANTOM Consortium"/>
        </authorList>
    </citation>
    <scope>NUCLEOTIDE SEQUENCE</scope>
    <source>
        <strain evidence="2">C57BL/6J</strain>
    </source>
</reference>
<reference evidence="2" key="7">
    <citation type="journal article" date="2005" name="Science">
        <title>The Transcriptional Landscape of the Mammalian Genome.</title>
        <authorList>
            <consortium name="The FANTOM Consortium"/>
            <consortium name="Riken Genome Exploration Research Group and Genome Science Group (Genome Network Project Core Group)"/>
        </authorList>
    </citation>
    <scope>NUCLEOTIDE SEQUENCE</scope>
    <source>
        <strain evidence="2">C57BL/6J</strain>
    </source>
</reference>
<reference evidence="2" key="5">
    <citation type="journal article" date="2002" name="Nature">
        <title>Analysis of the mouse transcriptome based on functional annotation of 60,770 full-length cDNAs.</title>
        <authorList>
            <consortium name="The FANTOM Consortium and the RIKEN Genome Exploration Research Group Phase I and II Team"/>
        </authorList>
    </citation>
    <scope>NUCLEOTIDE SEQUENCE</scope>
    <source>
        <strain evidence="2">C57BL/6J</strain>
    </source>
</reference>
<dbReference type="AlphaFoldDB" id="Q3TKL3"/>
<reference evidence="2" key="3">
    <citation type="journal article" date="2000" name="Genome Res.">
        <title>RIKEN integrated sequence analysis (RISA) system--384-format sequencing pipeline with 384 multicapillary sequencer.</title>
        <authorList>
            <person name="Shibata K."/>
            <person name="Itoh M."/>
            <person name="Aizawa K."/>
            <person name="Nagaoka S."/>
            <person name="Sasaki N."/>
            <person name="Carninci P."/>
            <person name="Konno H."/>
            <person name="Akiyama J."/>
            <person name="Nishi K."/>
            <person name="Kitsunai T."/>
            <person name="Tashiro H."/>
            <person name="Itoh M."/>
            <person name="Sumi N."/>
            <person name="Ishii Y."/>
            <person name="Nakamura S."/>
            <person name="Hazama M."/>
            <person name="Nishine T."/>
            <person name="Harada A."/>
            <person name="Yamamoto R."/>
            <person name="Matsumoto H."/>
            <person name="Sakaguchi S."/>
            <person name="Ikegami T."/>
            <person name="Kashiwagi K."/>
            <person name="Fujiwake S."/>
            <person name="Inoue K."/>
            <person name="Togawa Y."/>
            <person name="Izawa M."/>
            <person name="Ohara E."/>
            <person name="Watahiki M."/>
            <person name="Yoneda Y."/>
            <person name="Ishikawa T."/>
            <person name="Ozawa K."/>
            <person name="Tanaka T."/>
            <person name="Matsuura S."/>
            <person name="Kawai J."/>
            <person name="Okazaki Y."/>
            <person name="Muramatsu M."/>
            <person name="Inoue Y."/>
            <person name="Kira A."/>
            <person name="Hayashizaki Y."/>
        </authorList>
    </citation>
    <scope>NUCLEOTIDE SEQUENCE</scope>
    <source>
        <strain evidence="2">C57BL/6J</strain>
    </source>
</reference>
<reference evidence="2" key="8">
    <citation type="journal article" date="2005" name="Science">
        <title>Antisense Transcription in the Mammalian Transcriptome.</title>
        <authorList>
            <consortium name="RIKEN Genome Exploration Research Group and Genome Science Group (Genome Network Project Core Group) and the FANTOM Consortium"/>
        </authorList>
    </citation>
    <scope>NUCLEOTIDE SEQUENCE</scope>
    <source>
        <strain evidence="2">C57BL/6J</strain>
    </source>
</reference>
<feature type="region of interest" description="Disordered" evidence="1">
    <location>
        <begin position="1"/>
        <end position="25"/>
    </location>
</feature>
<gene>
    <name evidence="3" type="primary">Rsrc2</name>
</gene>
<evidence type="ECO:0000313" key="3">
    <source>
        <dbReference type="MGI" id="MGI:1913489"/>
    </source>
</evidence>
<reference evidence="2" key="1">
    <citation type="journal article" date="1999" name="Methods Enzymol.">
        <title>High-efficiency full-length cDNA cloning.</title>
        <authorList>
            <person name="Carninci P."/>
            <person name="Hayashizaki Y."/>
        </authorList>
    </citation>
    <scope>NUCLEOTIDE SEQUENCE</scope>
    <source>
        <strain evidence="2">C57BL/6J</strain>
    </source>
</reference>
<evidence type="ECO:0000256" key="1">
    <source>
        <dbReference type="SAM" id="MobiDB-lite"/>
    </source>
</evidence>
<organism evidence="2">
    <name type="scientific">Mus musculus</name>
    <name type="common">Mouse</name>
    <dbReference type="NCBI Taxonomy" id="10090"/>
    <lineage>
        <taxon>Eukaryota</taxon>
        <taxon>Metazoa</taxon>
        <taxon>Chordata</taxon>
        <taxon>Craniata</taxon>
        <taxon>Vertebrata</taxon>
        <taxon>Euteleostomi</taxon>
        <taxon>Mammalia</taxon>
        <taxon>Eutheria</taxon>
        <taxon>Euarchontoglires</taxon>
        <taxon>Glires</taxon>
        <taxon>Rodentia</taxon>
        <taxon>Myomorpha</taxon>
        <taxon>Muroidea</taxon>
        <taxon>Muridae</taxon>
        <taxon>Murinae</taxon>
        <taxon>Mus</taxon>
        <taxon>Mus</taxon>
    </lineage>
</organism>
<dbReference type="MGI" id="MGI:1913489">
    <property type="gene designation" value="Rsrc2"/>
</dbReference>
<dbReference type="EMBL" id="AK166941">
    <property type="protein sequence ID" value="BAE39132.1"/>
    <property type="molecule type" value="mRNA"/>
</dbReference>
<reference evidence="2" key="6">
    <citation type="submission" date="2004-04" db="EMBL/GenBank/DDBJ databases">
        <authorList>
            <person name="Arakawa T."/>
            <person name="Carninci P."/>
            <person name="Fukuda S."/>
            <person name="Hashizume W."/>
            <person name="Hayashida K."/>
            <person name="Hori F."/>
            <person name="Iida J."/>
            <person name="Imamura K."/>
            <person name="Imotani K."/>
            <person name="Itoh M."/>
            <person name="Kanagawa S."/>
            <person name="Kawai J."/>
            <person name="Kojima M."/>
            <person name="Konno H."/>
            <person name="Murata M."/>
            <person name="Nakamura M."/>
            <person name="Ninomiya N."/>
            <person name="Nishiyori H."/>
            <person name="Nomura K."/>
            <person name="Ohno M."/>
            <person name="Sakazume N."/>
            <person name="Sano H."/>
            <person name="Sasaki D."/>
            <person name="Shibata K."/>
            <person name="Shiraki T."/>
            <person name="Tagami M."/>
            <person name="Tagami Y."/>
            <person name="Waki K."/>
            <person name="Watahiki A."/>
            <person name="Muramatsu M."/>
            <person name="Hayashizaki Y."/>
        </authorList>
    </citation>
    <scope>NUCLEOTIDE SEQUENCE</scope>
    <source>
        <strain evidence="2">C57BL/6J</strain>
    </source>
</reference>
<feature type="region of interest" description="Disordered" evidence="1">
    <location>
        <begin position="37"/>
        <end position="110"/>
    </location>
</feature>
<evidence type="ECO:0000313" key="2">
    <source>
        <dbReference type="EMBL" id="BAE39132.1"/>
    </source>
</evidence>
<dbReference type="AGR" id="MGI:1913489"/>
<name>Q3TKL3_MOUSE</name>
<proteinExistence type="evidence at transcript level"/>
<accession>Q3TKL3</accession>
<sequence>MVRTDINAKKGSHHGAEVTQGLDRVKGAIAVEAGKGRSLDRGVGIGKSLDPEAETGRSQDLEAGIGNEGSELVPDPDPDTGIGLEAGADQGVEVEIERRELKNQEDLAEA</sequence>
<feature type="compositionally biased region" description="Basic and acidic residues" evidence="1">
    <location>
        <begin position="95"/>
        <end position="110"/>
    </location>
</feature>
<reference evidence="2" key="2">
    <citation type="journal article" date="2000" name="Genome Res.">
        <title>Normalization and subtraction of cap-trapper-selected cDNAs to prepare full-length cDNA libraries for rapid discovery of new genes.</title>
        <authorList>
            <person name="Carninci P."/>
            <person name="Shibata Y."/>
            <person name="Hayatsu N."/>
            <person name="Sugahara Y."/>
            <person name="Shibata K."/>
            <person name="Itoh M."/>
            <person name="Konno H."/>
            <person name="Okazaki Y."/>
            <person name="Muramatsu M."/>
            <person name="Hayashizaki Y."/>
        </authorList>
    </citation>
    <scope>NUCLEOTIDE SEQUENCE</scope>
    <source>
        <strain evidence="2">C57BL/6J</strain>
    </source>
</reference>
<protein>
    <submittedName>
        <fullName evidence="2">Uncharacterized protein</fullName>
    </submittedName>
</protein>